<dbReference type="KEGG" id="gaz:Pan241w_20470"/>
<organism evidence="1 2">
    <name type="scientific">Gimesia alba</name>
    <dbReference type="NCBI Taxonomy" id="2527973"/>
    <lineage>
        <taxon>Bacteria</taxon>
        <taxon>Pseudomonadati</taxon>
        <taxon>Planctomycetota</taxon>
        <taxon>Planctomycetia</taxon>
        <taxon>Planctomycetales</taxon>
        <taxon>Planctomycetaceae</taxon>
        <taxon>Gimesia</taxon>
    </lineage>
</organism>
<dbReference type="AlphaFoldDB" id="A0A517RDL5"/>
<name>A0A517RDL5_9PLAN</name>
<sequence length="214" mass="25305">MRYISGSIIGFAIKIESIQKINKKEAEGYIQLFLEQVKQEDDVDPNIPDNELSEDFLEYYKMQESNIRKIFGLSHDPIEAYGLLEFPFQFICDLFGTELEKDSNLLEMPPICDLEFENSKLNGYYKTPFGFPPKDENIGYLTLEEIKEERQQLEGSLQKTFEEVWNFRGLNPQQIEEDKELWKNLIFPARKTYLDWLDYCIQEGTDLIIIHYLN</sequence>
<evidence type="ECO:0008006" key="3">
    <source>
        <dbReference type="Google" id="ProtNLM"/>
    </source>
</evidence>
<evidence type="ECO:0000313" key="1">
    <source>
        <dbReference type="EMBL" id="QDT41967.1"/>
    </source>
</evidence>
<dbReference type="Proteomes" id="UP000317171">
    <property type="component" value="Chromosome"/>
</dbReference>
<dbReference type="OrthoDB" id="256894at2"/>
<dbReference type="EMBL" id="CP036269">
    <property type="protein sequence ID" value="QDT41967.1"/>
    <property type="molecule type" value="Genomic_DNA"/>
</dbReference>
<dbReference type="RefSeq" id="WP_145214396.1">
    <property type="nucleotide sequence ID" value="NZ_CP036269.1"/>
</dbReference>
<accession>A0A517RDL5</accession>
<evidence type="ECO:0000313" key="2">
    <source>
        <dbReference type="Proteomes" id="UP000317171"/>
    </source>
</evidence>
<proteinExistence type="predicted"/>
<reference evidence="1 2" key="1">
    <citation type="submission" date="2019-02" db="EMBL/GenBank/DDBJ databases">
        <title>Deep-cultivation of Planctomycetes and their phenomic and genomic characterization uncovers novel biology.</title>
        <authorList>
            <person name="Wiegand S."/>
            <person name="Jogler M."/>
            <person name="Boedeker C."/>
            <person name="Pinto D."/>
            <person name="Vollmers J."/>
            <person name="Rivas-Marin E."/>
            <person name="Kohn T."/>
            <person name="Peeters S.H."/>
            <person name="Heuer A."/>
            <person name="Rast P."/>
            <person name="Oberbeckmann S."/>
            <person name="Bunk B."/>
            <person name="Jeske O."/>
            <person name="Meyerdierks A."/>
            <person name="Storesund J.E."/>
            <person name="Kallscheuer N."/>
            <person name="Luecker S."/>
            <person name="Lage O.M."/>
            <person name="Pohl T."/>
            <person name="Merkel B.J."/>
            <person name="Hornburger P."/>
            <person name="Mueller R.-W."/>
            <person name="Bruemmer F."/>
            <person name="Labrenz M."/>
            <person name="Spormann A.M."/>
            <person name="Op den Camp H."/>
            <person name="Overmann J."/>
            <person name="Amann R."/>
            <person name="Jetten M.S.M."/>
            <person name="Mascher T."/>
            <person name="Medema M.H."/>
            <person name="Devos D.P."/>
            <person name="Kaster A.-K."/>
            <person name="Ovreas L."/>
            <person name="Rohde M."/>
            <person name="Galperin M.Y."/>
            <person name="Jogler C."/>
        </authorList>
    </citation>
    <scope>NUCLEOTIDE SEQUENCE [LARGE SCALE GENOMIC DNA]</scope>
    <source>
        <strain evidence="1 2">Pan241w</strain>
    </source>
</reference>
<keyword evidence="2" id="KW-1185">Reference proteome</keyword>
<gene>
    <name evidence="1" type="ORF">Pan241w_20470</name>
</gene>
<protein>
    <recommendedName>
        <fullName evidence="3">DUF1877 domain-containing protein</fullName>
    </recommendedName>
</protein>